<dbReference type="InterPro" id="IPR000182">
    <property type="entry name" value="GNAT_dom"/>
</dbReference>
<evidence type="ECO:0000313" key="3">
    <source>
        <dbReference type="Proteomes" id="UP000027219"/>
    </source>
</evidence>
<dbReference type="EMBL" id="JFFR01000033">
    <property type="protein sequence ID" value="KDN26335.1"/>
    <property type="molecule type" value="Genomic_DNA"/>
</dbReference>
<dbReference type="OrthoDB" id="5892514at2"/>
<evidence type="ECO:0000313" key="2">
    <source>
        <dbReference type="EMBL" id="KDN26335.1"/>
    </source>
</evidence>
<sequence length="156" mass="18643">MIQGVESLPLRYSPILPSEAETQFSVIKEALYSHVEAVFGWDDEFQRQRINNDYQPDWFYWIHDQGERIGLVCYKPYQQAYHVHLLIVFPQYQNQKLRYRVMRDIQDLAIKEERETITLSSFRRNQQAIAFYQRLGYQIADDSEADFVSLALRVTK</sequence>
<dbReference type="Pfam" id="PF00583">
    <property type="entry name" value="Acetyltransf_1"/>
    <property type="match status" value="1"/>
</dbReference>
<dbReference type="AlphaFoldDB" id="A0A066UGY8"/>
<proteinExistence type="predicted"/>
<keyword evidence="3" id="KW-1185">Reference proteome</keyword>
<gene>
    <name evidence="2" type="ORF">VFDL14_10610</name>
</gene>
<dbReference type="STRING" id="212667.VFDL14_10610"/>
<dbReference type="Gene3D" id="3.40.630.30">
    <property type="match status" value="1"/>
</dbReference>
<dbReference type="PROSITE" id="PS51186">
    <property type="entry name" value="GNAT"/>
    <property type="match status" value="1"/>
</dbReference>
<dbReference type="Proteomes" id="UP000027219">
    <property type="component" value="Unassembled WGS sequence"/>
</dbReference>
<comment type="caution">
    <text evidence="2">The sequence shown here is derived from an EMBL/GenBank/DDBJ whole genome shotgun (WGS) entry which is preliminary data.</text>
</comment>
<keyword evidence="2" id="KW-0808">Transferase</keyword>
<dbReference type="RefSeq" id="WP_032553580.1">
    <property type="nucleotide sequence ID" value="NZ_JFFR01000033.1"/>
</dbReference>
<name>A0A066UGY8_9VIBR</name>
<reference evidence="2 3" key="1">
    <citation type="submission" date="2014-02" db="EMBL/GenBank/DDBJ databases">
        <title>Vibrio fortis Dalian14 Genome Sequencing.</title>
        <authorList>
            <person name="Wang Y."/>
            <person name="Song L."/>
            <person name="Liu G."/>
            <person name="Ding J."/>
        </authorList>
    </citation>
    <scope>NUCLEOTIDE SEQUENCE [LARGE SCALE GENOMIC DNA]</scope>
    <source>
        <strain evidence="2 3">Dalian14</strain>
    </source>
</reference>
<evidence type="ECO:0000259" key="1">
    <source>
        <dbReference type="PROSITE" id="PS51186"/>
    </source>
</evidence>
<protein>
    <submittedName>
        <fullName evidence="2">Histone acetyltransferase</fullName>
    </submittedName>
</protein>
<dbReference type="SUPFAM" id="SSF55729">
    <property type="entry name" value="Acyl-CoA N-acyltransferases (Nat)"/>
    <property type="match status" value="1"/>
</dbReference>
<dbReference type="GO" id="GO:0016747">
    <property type="term" value="F:acyltransferase activity, transferring groups other than amino-acyl groups"/>
    <property type="evidence" value="ECO:0007669"/>
    <property type="project" value="InterPro"/>
</dbReference>
<dbReference type="InterPro" id="IPR016181">
    <property type="entry name" value="Acyl_CoA_acyltransferase"/>
</dbReference>
<organism evidence="2 3">
    <name type="scientific">Vibrio fortis</name>
    <dbReference type="NCBI Taxonomy" id="212667"/>
    <lineage>
        <taxon>Bacteria</taxon>
        <taxon>Pseudomonadati</taxon>
        <taxon>Pseudomonadota</taxon>
        <taxon>Gammaproteobacteria</taxon>
        <taxon>Vibrionales</taxon>
        <taxon>Vibrionaceae</taxon>
        <taxon>Vibrio</taxon>
    </lineage>
</organism>
<feature type="domain" description="N-acetyltransferase" evidence="1">
    <location>
        <begin position="10"/>
        <end position="156"/>
    </location>
</feature>
<accession>A0A066UGY8</accession>